<dbReference type="Gene3D" id="3.40.50.720">
    <property type="entry name" value="NAD(P)-binding Rossmann-like Domain"/>
    <property type="match status" value="1"/>
</dbReference>
<protein>
    <submittedName>
        <fullName evidence="1">Uncharacterized protein</fullName>
    </submittedName>
</protein>
<organism evidence="1 2">
    <name type="scientific">Dipteronia sinensis</name>
    <dbReference type="NCBI Taxonomy" id="43782"/>
    <lineage>
        <taxon>Eukaryota</taxon>
        <taxon>Viridiplantae</taxon>
        <taxon>Streptophyta</taxon>
        <taxon>Embryophyta</taxon>
        <taxon>Tracheophyta</taxon>
        <taxon>Spermatophyta</taxon>
        <taxon>Magnoliopsida</taxon>
        <taxon>eudicotyledons</taxon>
        <taxon>Gunneridae</taxon>
        <taxon>Pentapetalae</taxon>
        <taxon>rosids</taxon>
        <taxon>malvids</taxon>
        <taxon>Sapindales</taxon>
        <taxon>Sapindaceae</taxon>
        <taxon>Hippocastanoideae</taxon>
        <taxon>Acereae</taxon>
        <taxon>Dipteronia</taxon>
    </lineage>
</organism>
<dbReference type="SUPFAM" id="SSF51735">
    <property type="entry name" value="NAD(P)-binding Rossmann-fold domains"/>
    <property type="match status" value="1"/>
</dbReference>
<accession>A0AAE0B038</accession>
<name>A0AAE0B038_9ROSI</name>
<dbReference type="AlphaFoldDB" id="A0AAE0B038"/>
<proteinExistence type="predicted"/>
<dbReference type="PANTHER" id="PTHR44375:SF22">
    <property type="entry name" value="11-BETA-HYDROXYSTEROID DEHYDROGENASE-LIKE 4A"/>
    <property type="match status" value="1"/>
</dbReference>
<evidence type="ECO:0000313" key="2">
    <source>
        <dbReference type="Proteomes" id="UP001281410"/>
    </source>
</evidence>
<reference evidence="1" key="1">
    <citation type="journal article" date="2023" name="Plant J.">
        <title>Genome sequences and population genomics provide insights into the demographic history, inbreeding, and mutation load of two 'living fossil' tree species of Dipteronia.</title>
        <authorList>
            <person name="Feng Y."/>
            <person name="Comes H.P."/>
            <person name="Chen J."/>
            <person name="Zhu S."/>
            <person name="Lu R."/>
            <person name="Zhang X."/>
            <person name="Li P."/>
            <person name="Qiu J."/>
            <person name="Olsen K.M."/>
            <person name="Qiu Y."/>
        </authorList>
    </citation>
    <scope>NUCLEOTIDE SEQUENCE</scope>
    <source>
        <strain evidence="1">NBL</strain>
    </source>
</reference>
<dbReference type="InterPro" id="IPR002347">
    <property type="entry name" value="SDR_fam"/>
</dbReference>
<gene>
    <name evidence="1" type="ORF">Dsin_007204</name>
</gene>
<sequence length="91" mass="10128">MVTSASSGIGQQLCLVAVGRRIERLKTLYNNINSSATSPHPPRDVGMELDVSADEATMERYVDEAWQEFKKIDTLVNNGGVRGIKVFHFFL</sequence>
<dbReference type="Proteomes" id="UP001281410">
    <property type="component" value="Unassembled WGS sequence"/>
</dbReference>
<evidence type="ECO:0000313" key="1">
    <source>
        <dbReference type="EMBL" id="KAK3227342.1"/>
    </source>
</evidence>
<dbReference type="PANTHER" id="PTHR44375">
    <property type="entry name" value="BETA-KETOACYL-ACP REDUCTASE-LIKE PROTEIN-RELATED"/>
    <property type="match status" value="1"/>
</dbReference>
<keyword evidence="2" id="KW-1185">Reference proteome</keyword>
<dbReference type="Pfam" id="PF00106">
    <property type="entry name" value="adh_short"/>
    <property type="match status" value="1"/>
</dbReference>
<comment type="caution">
    <text evidence="1">The sequence shown here is derived from an EMBL/GenBank/DDBJ whole genome shotgun (WGS) entry which is preliminary data.</text>
</comment>
<dbReference type="InterPro" id="IPR036291">
    <property type="entry name" value="NAD(P)-bd_dom_sf"/>
</dbReference>
<dbReference type="EMBL" id="JANJYJ010000002">
    <property type="protein sequence ID" value="KAK3227342.1"/>
    <property type="molecule type" value="Genomic_DNA"/>
</dbReference>